<dbReference type="Gene3D" id="2.60.120.10">
    <property type="entry name" value="Jelly Rolls"/>
    <property type="match status" value="2"/>
</dbReference>
<dbReference type="InterPro" id="IPR050253">
    <property type="entry name" value="Seed_Storage-Functional"/>
</dbReference>
<keyword evidence="3" id="KW-1185">Reference proteome</keyword>
<name>A0A2V3TVL2_9HYPH</name>
<sequence length="344" mass="37315">MHASTHKTSLSNGRVVHASDLGRVTQVNADDLRIMKGLSIKKLTLAPGAIRAPHWHANCVELGYCLTGEALVTVLGTRDFYSVFTITAGQMFHIPSGALHCIENIGAAQAEFIIAFRHERPEDFSLQGTFGAMSDATLGNAYDLPASAFAPMERTTEGAYLVKRQGAPAIPADAGREAAHKFDIEAQPAMLHPSYGAARLGRAQFWPALTDIAMYSLHVTRDGMREPHWHPETAEMGYVHTGHARMTILNPDASTDSWDLAPGDVYFIPRAYPHHIEVLGADEMHFLIFFDQPMPGDIGIRTVPAAFAPGVMAAALGIPQDQLPAFPHIVADPLIVARVNPQST</sequence>
<dbReference type="RefSeq" id="WP_110378147.1">
    <property type="nucleotide sequence ID" value="NZ_JAHBRY010000001.1"/>
</dbReference>
<dbReference type="InterPro" id="IPR011051">
    <property type="entry name" value="RmlC_Cupin_sf"/>
</dbReference>
<comment type="caution">
    <text evidence="2">The sequence shown here is derived from an EMBL/GenBank/DDBJ whole genome shotgun (WGS) entry which is preliminary data.</text>
</comment>
<dbReference type="SMART" id="SM00835">
    <property type="entry name" value="Cupin_1"/>
    <property type="match status" value="2"/>
</dbReference>
<feature type="domain" description="Cupin type-1" evidence="1">
    <location>
        <begin position="182"/>
        <end position="324"/>
    </location>
</feature>
<dbReference type="OrthoDB" id="1973590at2"/>
<dbReference type="Pfam" id="PF00190">
    <property type="entry name" value="Cupin_1"/>
    <property type="match status" value="2"/>
</dbReference>
<dbReference type="InterPro" id="IPR014710">
    <property type="entry name" value="RmlC-like_jellyroll"/>
</dbReference>
<protein>
    <submittedName>
        <fullName evidence="2">Oxalate decarboxylase</fullName>
    </submittedName>
</protein>
<proteinExistence type="predicted"/>
<dbReference type="InterPro" id="IPR006045">
    <property type="entry name" value="Cupin_1"/>
</dbReference>
<dbReference type="EMBL" id="QJJK01000017">
    <property type="protein sequence ID" value="PXW52251.1"/>
    <property type="molecule type" value="Genomic_DNA"/>
</dbReference>
<dbReference type="CDD" id="cd20306">
    <property type="entry name" value="cupin_OxDC-like"/>
    <property type="match status" value="2"/>
</dbReference>
<dbReference type="AlphaFoldDB" id="A0A2V3TVL2"/>
<evidence type="ECO:0000259" key="1">
    <source>
        <dbReference type="SMART" id="SM00835"/>
    </source>
</evidence>
<gene>
    <name evidence="2" type="ORF">C7450_117115</name>
</gene>
<dbReference type="Proteomes" id="UP000248021">
    <property type="component" value="Unassembled WGS sequence"/>
</dbReference>
<accession>A0A2V3TVL2</accession>
<dbReference type="PANTHER" id="PTHR31189">
    <property type="entry name" value="OS03G0336100 PROTEIN-RELATED"/>
    <property type="match status" value="1"/>
</dbReference>
<organism evidence="2 3">
    <name type="scientific">Chelatococcus asaccharovorans</name>
    <dbReference type="NCBI Taxonomy" id="28210"/>
    <lineage>
        <taxon>Bacteria</taxon>
        <taxon>Pseudomonadati</taxon>
        <taxon>Pseudomonadota</taxon>
        <taxon>Alphaproteobacteria</taxon>
        <taxon>Hyphomicrobiales</taxon>
        <taxon>Chelatococcaceae</taxon>
        <taxon>Chelatococcus</taxon>
    </lineage>
</organism>
<dbReference type="SUPFAM" id="SSF51182">
    <property type="entry name" value="RmlC-like cupins"/>
    <property type="match status" value="2"/>
</dbReference>
<feature type="domain" description="Cupin type-1" evidence="1">
    <location>
        <begin position="8"/>
        <end position="150"/>
    </location>
</feature>
<evidence type="ECO:0000313" key="3">
    <source>
        <dbReference type="Proteomes" id="UP000248021"/>
    </source>
</evidence>
<evidence type="ECO:0000313" key="2">
    <source>
        <dbReference type="EMBL" id="PXW52251.1"/>
    </source>
</evidence>
<reference evidence="2 3" key="1">
    <citation type="submission" date="2018-05" db="EMBL/GenBank/DDBJ databases">
        <title>Genomic Encyclopedia of Type Strains, Phase IV (KMG-IV): sequencing the most valuable type-strain genomes for metagenomic binning, comparative biology and taxonomic classification.</title>
        <authorList>
            <person name="Goeker M."/>
        </authorList>
    </citation>
    <scope>NUCLEOTIDE SEQUENCE [LARGE SCALE GENOMIC DNA]</scope>
    <source>
        <strain evidence="2 3">DSM 6462</strain>
    </source>
</reference>